<organism evidence="4 5">
    <name type="scientific">Fundicoccus culcitae</name>
    <dbReference type="NCBI Taxonomy" id="2969821"/>
    <lineage>
        <taxon>Bacteria</taxon>
        <taxon>Bacillati</taxon>
        <taxon>Bacillota</taxon>
        <taxon>Bacilli</taxon>
        <taxon>Lactobacillales</taxon>
        <taxon>Aerococcaceae</taxon>
        <taxon>Fundicoccus</taxon>
    </lineage>
</organism>
<evidence type="ECO:0000313" key="5">
    <source>
        <dbReference type="Proteomes" id="UP001315967"/>
    </source>
</evidence>
<dbReference type="EMBL" id="CP102453">
    <property type="protein sequence ID" value="UUX33316.1"/>
    <property type="molecule type" value="Genomic_DNA"/>
</dbReference>
<dbReference type="InterPro" id="IPR050624">
    <property type="entry name" value="HTH-type_Tx_Regulator"/>
</dbReference>
<dbReference type="Pfam" id="PF14278">
    <property type="entry name" value="TetR_C_8"/>
    <property type="match status" value="1"/>
</dbReference>
<dbReference type="InterPro" id="IPR039532">
    <property type="entry name" value="TetR_C_Firmicutes"/>
</dbReference>
<feature type="domain" description="HTH tetR-type" evidence="3">
    <location>
        <begin position="3"/>
        <end position="63"/>
    </location>
</feature>
<evidence type="ECO:0000313" key="4">
    <source>
        <dbReference type="EMBL" id="UUX33316.1"/>
    </source>
</evidence>
<dbReference type="PANTHER" id="PTHR43479">
    <property type="entry name" value="ACREF/ENVCD OPERON REPRESSOR-RELATED"/>
    <property type="match status" value="1"/>
</dbReference>
<sequence length="177" mass="20723">MSTQARIDICTALSDLLNHKSFEDITVKDITLKSGYSRATFYRHFKDKYEVMNYAYTYKVDQLIDVYGENNQEIIIQTLEYMQNHSVYFKHVAKSEGQNSFTNFVYQYTIDYFNQYQSDALANYSNDNDEKSSLLVFISSGSVAIVNQWIKDNFKQPAKWIGQLIYRLLPDPIKPLN</sequence>
<evidence type="ECO:0000256" key="1">
    <source>
        <dbReference type="ARBA" id="ARBA00023125"/>
    </source>
</evidence>
<gene>
    <name evidence="4" type="ORF">NRE15_10445</name>
</gene>
<dbReference type="InterPro" id="IPR001647">
    <property type="entry name" value="HTH_TetR"/>
</dbReference>
<proteinExistence type="predicted"/>
<accession>A0ABY5P411</accession>
<dbReference type="PANTHER" id="PTHR43479:SF7">
    <property type="entry name" value="TETR-FAMILY TRANSCRIPTIONAL REGULATOR"/>
    <property type="match status" value="1"/>
</dbReference>
<dbReference type="SUPFAM" id="SSF46689">
    <property type="entry name" value="Homeodomain-like"/>
    <property type="match status" value="1"/>
</dbReference>
<dbReference type="Pfam" id="PF00440">
    <property type="entry name" value="TetR_N"/>
    <property type="match status" value="1"/>
</dbReference>
<dbReference type="PROSITE" id="PS50977">
    <property type="entry name" value="HTH_TETR_2"/>
    <property type="match status" value="1"/>
</dbReference>
<dbReference type="Gene3D" id="1.10.357.10">
    <property type="entry name" value="Tetracycline Repressor, domain 2"/>
    <property type="match status" value="1"/>
</dbReference>
<evidence type="ECO:0000256" key="2">
    <source>
        <dbReference type="PROSITE-ProRule" id="PRU00335"/>
    </source>
</evidence>
<protein>
    <submittedName>
        <fullName evidence="4">TetR/AcrR family transcriptional regulator</fullName>
    </submittedName>
</protein>
<dbReference type="RefSeq" id="WP_313792817.1">
    <property type="nucleotide sequence ID" value="NZ_CP102453.1"/>
</dbReference>
<feature type="DNA-binding region" description="H-T-H motif" evidence="2">
    <location>
        <begin position="26"/>
        <end position="45"/>
    </location>
</feature>
<evidence type="ECO:0000259" key="3">
    <source>
        <dbReference type="PROSITE" id="PS50977"/>
    </source>
</evidence>
<reference evidence="4 5" key="1">
    <citation type="submission" date="2022-08" db="EMBL/GenBank/DDBJ databases">
        <title>Aerococcaceae sp. nov isolated from spoiled eye mask.</title>
        <authorList>
            <person name="Zhou G."/>
            <person name="Xie X.-B."/>
            <person name="Shi Q.-S."/>
            <person name="Wang Y.-S."/>
            <person name="Wen X."/>
            <person name="Peng H."/>
            <person name="Yang X.-J."/>
            <person name="Tao H.-B."/>
            <person name="Huang X.-M."/>
        </authorList>
    </citation>
    <scope>NUCLEOTIDE SEQUENCE [LARGE SCALE GENOMIC DNA]</scope>
    <source>
        <strain evidence="5">DM20194951</strain>
    </source>
</reference>
<name>A0ABY5P411_9LACT</name>
<keyword evidence="1 2" id="KW-0238">DNA-binding</keyword>
<keyword evidence="5" id="KW-1185">Reference proteome</keyword>
<dbReference type="Proteomes" id="UP001315967">
    <property type="component" value="Chromosome"/>
</dbReference>
<dbReference type="InterPro" id="IPR009057">
    <property type="entry name" value="Homeodomain-like_sf"/>
</dbReference>